<keyword evidence="6" id="KW-1185">Reference proteome</keyword>
<dbReference type="CDD" id="cd05930">
    <property type="entry name" value="A_NRPS"/>
    <property type="match status" value="1"/>
</dbReference>
<dbReference type="InterPro" id="IPR010071">
    <property type="entry name" value="AA_adenyl_dom"/>
</dbReference>
<dbReference type="InterPro" id="IPR020806">
    <property type="entry name" value="PKS_PP-bd"/>
</dbReference>
<dbReference type="Gene3D" id="2.30.38.10">
    <property type="entry name" value="Luciferase, Domain 3"/>
    <property type="match status" value="1"/>
</dbReference>
<evidence type="ECO:0000313" key="5">
    <source>
        <dbReference type="EMBL" id="MEU9353264.1"/>
    </source>
</evidence>
<evidence type="ECO:0000259" key="4">
    <source>
        <dbReference type="PROSITE" id="PS50075"/>
    </source>
</evidence>
<feature type="domain" description="Carrier" evidence="4">
    <location>
        <begin position="537"/>
        <end position="612"/>
    </location>
</feature>
<dbReference type="EMBL" id="JBEZLS010000013">
    <property type="protein sequence ID" value="MEU9353264.1"/>
    <property type="molecule type" value="Genomic_DNA"/>
</dbReference>
<protein>
    <submittedName>
        <fullName evidence="5">Non-ribosomal peptide synthetase</fullName>
    </submittedName>
</protein>
<dbReference type="InterPro" id="IPR029058">
    <property type="entry name" value="AB_hydrolase_fold"/>
</dbReference>
<dbReference type="PROSITE" id="PS50075">
    <property type="entry name" value="CARRIER"/>
    <property type="match status" value="1"/>
</dbReference>
<dbReference type="RefSeq" id="WP_359982695.1">
    <property type="nucleotide sequence ID" value="NZ_JBEZLS010000013.1"/>
</dbReference>
<organism evidence="5 6">
    <name type="scientific">Streptomyces griseoloalbus</name>
    <dbReference type="NCBI Taxonomy" id="67303"/>
    <lineage>
        <taxon>Bacteria</taxon>
        <taxon>Bacillati</taxon>
        <taxon>Actinomycetota</taxon>
        <taxon>Actinomycetes</taxon>
        <taxon>Kitasatosporales</taxon>
        <taxon>Streptomycetaceae</taxon>
        <taxon>Streptomyces</taxon>
    </lineage>
</organism>
<dbReference type="Pfam" id="PF00550">
    <property type="entry name" value="PP-binding"/>
    <property type="match status" value="1"/>
</dbReference>
<accession>A0ABV3E9N1</accession>
<evidence type="ECO:0000313" key="6">
    <source>
        <dbReference type="Proteomes" id="UP001551582"/>
    </source>
</evidence>
<evidence type="ECO:0000256" key="1">
    <source>
        <dbReference type="ARBA" id="ARBA00022450"/>
    </source>
</evidence>
<evidence type="ECO:0000256" key="3">
    <source>
        <dbReference type="SAM" id="MobiDB-lite"/>
    </source>
</evidence>
<dbReference type="PANTHER" id="PTHR45527">
    <property type="entry name" value="NONRIBOSOMAL PEPTIDE SYNTHETASE"/>
    <property type="match status" value="1"/>
</dbReference>
<keyword evidence="1" id="KW-0596">Phosphopantetheine</keyword>
<feature type="region of interest" description="Disordered" evidence="3">
    <location>
        <begin position="607"/>
        <end position="627"/>
    </location>
</feature>
<dbReference type="InterPro" id="IPR045851">
    <property type="entry name" value="AMP-bd_C_sf"/>
</dbReference>
<name>A0ABV3E9N1_9ACTN</name>
<sequence>MADSPSVTVTDDHVPPAYSPPHGTPPGSRGTLQERFAHVVDRFPDRTAVVAEDGHLSFAELDRRSDAVAAALRARGAGPETVVGLCLRRGTGLVTGLLGILKSGAAYLPLDPAHPGERLSFMLSDSGAFLVLVDSGTAGRCPTGPGARALRLERLTEAPPAPAAPAPHPAHLAYTLFTSGSTGRPKSVAVQHGSVTELLDALERGGLTGTGPARVGWNASISFDASVQQWVRLFRGDTLVLLSEKTRSDPAELAAAIDTESLTDLDITPSHLSPLLDHYRPAPGRPPLRLLIGGEVIVPALWDRLRELARGGAVVPVNLYGPTECTVDATAAPVPDATAPHLGAPLPGVRVYVLDARLRPVPDGEPGEIYVAGPGVARGYHARPGLTAQRFVADPFAADGSRMYRTGDRARPGPAGPEYLGRSDGQVKLRGYRIELGEIEGVLSRETGTRHVIASVREDCPGGRGIAVHYVAGAGTPTAAELHRAARDHLPPYMVPAVFVPVERIPTTVSGKADRAALPPPGTPGPDAAGGRPEYVSPRGATETMLAEAWSDVLGVRPVGATDDFFRLGGQSLLAIRLAGRLRRALGRAVPLVAVFENPRLRDLAAYLDGPGGPGEHPDPHARAGER</sequence>
<dbReference type="SUPFAM" id="SSF56801">
    <property type="entry name" value="Acetyl-CoA synthetase-like"/>
    <property type="match status" value="1"/>
</dbReference>
<proteinExistence type="predicted"/>
<dbReference type="InterPro" id="IPR000873">
    <property type="entry name" value="AMP-dep_synth/lig_dom"/>
</dbReference>
<dbReference type="Pfam" id="PF00501">
    <property type="entry name" value="AMP-binding"/>
    <property type="match status" value="1"/>
</dbReference>
<feature type="compositionally biased region" description="Basic and acidic residues" evidence="3">
    <location>
        <begin position="616"/>
        <end position="627"/>
    </location>
</feature>
<feature type="region of interest" description="Disordered" evidence="3">
    <location>
        <begin position="510"/>
        <end position="534"/>
    </location>
</feature>
<dbReference type="InterPro" id="IPR009081">
    <property type="entry name" value="PP-bd_ACP"/>
</dbReference>
<keyword evidence="2" id="KW-0597">Phosphoprotein</keyword>
<gene>
    <name evidence="5" type="ORF">AB0D65_20225</name>
</gene>
<dbReference type="Proteomes" id="UP001551582">
    <property type="component" value="Unassembled WGS sequence"/>
</dbReference>
<evidence type="ECO:0000256" key="2">
    <source>
        <dbReference type="ARBA" id="ARBA00022553"/>
    </source>
</evidence>
<dbReference type="Gene3D" id="3.30.300.30">
    <property type="match status" value="1"/>
</dbReference>
<comment type="caution">
    <text evidence="5">The sequence shown here is derived from an EMBL/GenBank/DDBJ whole genome shotgun (WGS) entry which is preliminary data.</text>
</comment>
<dbReference type="NCBIfam" id="TIGR01733">
    <property type="entry name" value="AA-adenyl-dom"/>
    <property type="match status" value="1"/>
</dbReference>
<dbReference type="InterPro" id="IPR036736">
    <property type="entry name" value="ACP-like_sf"/>
</dbReference>
<reference evidence="5 6" key="1">
    <citation type="submission" date="2024-06" db="EMBL/GenBank/DDBJ databases">
        <title>The Natural Products Discovery Center: Release of the First 8490 Sequenced Strains for Exploring Actinobacteria Biosynthetic Diversity.</title>
        <authorList>
            <person name="Kalkreuter E."/>
            <person name="Kautsar S.A."/>
            <person name="Yang D."/>
            <person name="Bader C.D."/>
            <person name="Teijaro C.N."/>
            <person name="Fluegel L."/>
            <person name="Davis C.M."/>
            <person name="Simpson J.R."/>
            <person name="Lauterbach L."/>
            <person name="Steele A.D."/>
            <person name="Gui C."/>
            <person name="Meng S."/>
            <person name="Li G."/>
            <person name="Viehrig K."/>
            <person name="Ye F."/>
            <person name="Su P."/>
            <person name="Kiefer A.F."/>
            <person name="Nichols A."/>
            <person name="Cepeda A.J."/>
            <person name="Yan W."/>
            <person name="Fan B."/>
            <person name="Jiang Y."/>
            <person name="Adhikari A."/>
            <person name="Zheng C.-J."/>
            <person name="Schuster L."/>
            <person name="Cowan T.M."/>
            <person name="Smanski M.J."/>
            <person name="Chevrette M.G."/>
            <person name="De Carvalho L.P.S."/>
            <person name="Shen B."/>
        </authorList>
    </citation>
    <scope>NUCLEOTIDE SEQUENCE [LARGE SCALE GENOMIC DNA]</scope>
    <source>
        <strain evidence="5 6">NPDC048274</strain>
    </source>
</reference>
<dbReference type="SUPFAM" id="SSF47336">
    <property type="entry name" value="ACP-like"/>
    <property type="match status" value="1"/>
</dbReference>
<feature type="region of interest" description="Disordered" evidence="3">
    <location>
        <begin position="1"/>
        <end position="30"/>
    </location>
</feature>
<dbReference type="PANTHER" id="PTHR45527:SF1">
    <property type="entry name" value="FATTY ACID SYNTHASE"/>
    <property type="match status" value="1"/>
</dbReference>
<feature type="region of interest" description="Disordered" evidence="3">
    <location>
        <begin position="403"/>
        <end position="422"/>
    </location>
</feature>
<dbReference type="SMART" id="SM00823">
    <property type="entry name" value="PKS_PP"/>
    <property type="match status" value="1"/>
</dbReference>
<dbReference type="Gene3D" id="3.40.50.1820">
    <property type="entry name" value="alpha/beta hydrolase"/>
    <property type="match status" value="1"/>
</dbReference>
<dbReference type="Gene3D" id="3.40.50.980">
    <property type="match status" value="2"/>
</dbReference>